<evidence type="ECO:0000313" key="2">
    <source>
        <dbReference type="EMBL" id="KAJ7354714.1"/>
    </source>
</evidence>
<evidence type="ECO:0000313" key="3">
    <source>
        <dbReference type="Proteomes" id="UP001218218"/>
    </source>
</evidence>
<evidence type="ECO:0000256" key="1">
    <source>
        <dbReference type="SAM" id="MobiDB-lite"/>
    </source>
</evidence>
<reference evidence="2" key="1">
    <citation type="submission" date="2023-03" db="EMBL/GenBank/DDBJ databases">
        <title>Massive genome expansion in bonnet fungi (Mycena s.s.) driven by repeated elements and novel gene families across ecological guilds.</title>
        <authorList>
            <consortium name="Lawrence Berkeley National Laboratory"/>
            <person name="Harder C.B."/>
            <person name="Miyauchi S."/>
            <person name="Viragh M."/>
            <person name="Kuo A."/>
            <person name="Thoen E."/>
            <person name="Andreopoulos B."/>
            <person name="Lu D."/>
            <person name="Skrede I."/>
            <person name="Drula E."/>
            <person name="Henrissat B."/>
            <person name="Morin E."/>
            <person name="Kohler A."/>
            <person name="Barry K."/>
            <person name="LaButti K."/>
            <person name="Morin E."/>
            <person name="Salamov A."/>
            <person name="Lipzen A."/>
            <person name="Mereny Z."/>
            <person name="Hegedus B."/>
            <person name="Baldrian P."/>
            <person name="Stursova M."/>
            <person name="Weitz H."/>
            <person name="Taylor A."/>
            <person name="Grigoriev I.V."/>
            <person name="Nagy L.G."/>
            <person name="Martin F."/>
            <person name="Kauserud H."/>
        </authorList>
    </citation>
    <scope>NUCLEOTIDE SEQUENCE</scope>
    <source>
        <strain evidence="2">CBHHK002</strain>
    </source>
</reference>
<name>A0AAD7ADA4_9AGAR</name>
<feature type="region of interest" description="Disordered" evidence="1">
    <location>
        <begin position="1"/>
        <end position="33"/>
    </location>
</feature>
<dbReference type="EMBL" id="JARIHO010000010">
    <property type="protein sequence ID" value="KAJ7354714.1"/>
    <property type="molecule type" value="Genomic_DNA"/>
</dbReference>
<dbReference type="AlphaFoldDB" id="A0AAD7ADA4"/>
<comment type="caution">
    <text evidence="2">The sequence shown here is derived from an EMBL/GenBank/DDBJ whole genome shotgun (WGS) entry which is preliminary data.</text>
</comment>
<proteinExistence type="predicted"/>
<keyword evidence="3" id="KW-1185">Reference proteome</keyword>
<sequence length="121" mass="13284">MTDSIASTMAKPRSRKKRAVDSSSLPHEIDSAGRTRAATRILVKLPTSTNFAPAIMNDTTRGAEIPELGVESETSEADYLSPQELISRSNLLANAARRATAFEAEFREGGVYDCHERETER</sequence>
<protein>
    <submittedName>
        <fullName evidence="2">Uncharacterized protein</fullName>
    </submittedName>
</protein>
<accession>A0AAD7ADA4</accession>
<gene>
    <name evidence="2" type="ORF">DFH08DRAFT_804579</name>
</gene>
<organism evidence="2 3">
    <name type="scientific">Mycena albidolilacea</name>
    <dbReference type="NCBI Taxonomy" id="1033008"/>
    <lineage>
        <taxon>Eukaryota</taxon>
        <taxon>Fungi</taxon>
        <taxon>Dikarya</taxon>
        <taxon>Basidiomycota</taxon>
        <taxon>Agaricomycotina</taxon>
        <taxon>Agaricomycetes</taxon>
        <taxon>Agaricomycetidae</taxon>
        <taxon>Agaricales</taxon>
        <taxon>Marasmiineae</taxon>
        <taxon>Mycenaceae</taxon>
        <taxon>Mycena</taxon>
    </lineage>
</organism>
<dbReference type="Proteomes" id="UP001218218">
    <property type="component" value="Unassembled WGS sequence"/>
</dbReference>